<dbReference type="InterPro" id="IPR011701">
    <property type="entry name" value="MFS"/>
</dbReference>
<dbReference type="Proteomes" id="UP000247792">
    <property type="component" value="Unassembled WGS sequence"/>
</dbReference>
<dbReference type="InterPro" id="IPR036259">
    <property type="entry name" value="MFS_trans_sf"/>
</dbReference>
<feature type="transmembrane region" description="Helical" evidence="6">
    <location>
        <begin position="415"/>
        <end position="433"/>
    </location>
</feature>
<organism evidence="8 9">
    <name type="scientific">Undibacterium pigrum</name>
    <dbReference type="NCBI Taxonomy" id="401470"/>
    <lineage>
        <taxon>Bacteria</taxon>
        <taxon>Pseudomonadati</taxon>
        <taxon>Pseudomonadota</taxon>
        <taxon>Betaproteobacteria</taxon>
        <taxon>Burkholderiales</taxon>
        <taxon>Oxalobacteraceae</taxon>
        <taxon>Undibacterium</taxon>
    </lineage>
</organism>
<dbReference type="GO" id="GO:0022857">
    <property type="term" value="F:transmembrane transporter activity"/>
    <property type="evidence" value="ECO:0007669"/>
    <property type="project" value="InterPro"/>
</dbReference>
<feature type="transmembrane region" description="Helical" evidence="6">
    <location>
        <begin position="84"/>
        <end position="101"/>
    </location>
</feature>
<dbReference type="SUPFAM" id="SSF103473">
    <property type="entry name" value="MFS general substrate transporter"/>
    <property type="match status" value="1"/>
</dbReference>
<comment type="caution">
    <text evidence="8">The sequence shown here is derived from an EMBL/GenBank/DDBJ whole genome shotgun (WGS) entry which is preliminary data.</text>
</comment>
<evidence type="ECO:0000259" key="7">
    <source>
        <dbReference type="PROSITE" id="PS50850"/>
    </source>
</evidence>
<feature type="transmembrane region" description="Helical" evidence="6">
    <location>
        <begin position="249"/>
        <end position="272"/>
    </location>
</feature>
<reference evidence="8 9" key="1">
    <citation type="submission" date="2018-05" db="EMBL/GenBank/DDBJ databases">
        <title>Genomic Encyclopedia of Type Strains, Phase IV (KMG-IV): sequencing the most valuable type-strain genomes for metagenomic binning, comparative biology and taxonomic classification.</title>
        <authorList>
            <person name="Goeker M."/>
        </authorList>
    </citation>
    <scope>NUCLEOTIDE SEQUENCE [LARGE SCALE GENOMIC DNA]</scope>
    <source>
        <strain evidence="8 9">DSM 19792</strain>
    </source>
</reference>
<feature type="domain" description="Major facilitator superfamily (MFS) profile" evidence="7">
    <location>
        <begin position="245"/>
        <end position="457"/>
    </location>
</feature>
<dbReference type="EMBL" id="QJKB01000003">
    <property type="protein sequence ID" value="PXX43747.1"/>
    <property type="molecule type" value="Genomic_DNA"/>
</dbReference>
<feature type="transmembrane region" description="Helical" evidence="6">
    <location>
        <begin position="292"/>
        <end position="315"/>
    </location>
</feature>
<feature type="transmembrane region" description="Helical" evidence="6">
    <location>
        <begin position="51"/>
        <end position="72"/>
    </location>
</feature>
<keyword evidence="9" id="KW-1185">Reference proteome</keyword>
<dbReference type="Gene3D" id="1.20.1250.20">
    <property type="entry name" value="MFS general substrate transporter like domains"/>
    <property type="match status" value="1"/>
</dbReference>
<evidence type="ECO:0000313" key="9">
    <source>
        <dbReference type="Proteomes" id="UP000247792"/>
    </source>
</evidence>
<evidence type="ECO:0000313" key="8">
    <source>
        <dbReference type="EMBL" id="PXX43747.1"/>
    </source>
</evidence>
<evidence type="ECO:0000256" key="6">
    <source>
        <dbReference type="SAM" id="Phobius"/>
    </source>
</evidence>
<feature type="transmembrane region" description="Helical" evidence="6">
    <location>
        <begin position="107"/>
        <end position="125"/>
    </location>
</feature>
<sequence>MQVSAYKPRLSFWQLWNMSFGFFGIQFGFALQNTNTSRIFSTLGANPDELALFWLAAPITGLLVQPVIGYLSDNTWHPFWGRRRPFFFIGAVLASIAMFLMPNSSVLWMAIAVLWMMDSAINISMEPFRAFVGDKLDVSQQTAGFAMQTFFIGCGGVIASLLPTIFTDYLGVSNVPVNGAIPDTVRYSFYFGGAIFALSVMWTVFTSKEIPPADLEKFQQERKNNQGIGKAVGEILGGFLRMPKTMVQLALVQFFTWVALFAMWVYTTPSIAQTVFHSSDAQSAAFQEGGNWVGIMFAVYGGVSALAAFLLPVLAKMTSRKFVHMLCLVIGGVSLMSIFLISSKQMLLLPMVGVGIAWASVLTMPYAILAGALPANRMGYYMGLFNFFVVIPQIIAGVVLGAILKHFFDNQSVKVLMLGGACMILAGLLTLLVKDEAAEEASATSSMDKTAANAAAV</sequence>
<feature type="transmembrane region" description="Helical" evidence="6">
    <location>
        <begin position="381"/>
        <end position="403"/>
    </location>
</feature>
<evidence type="ECO:0000256" key="1">
    <source>
        <dbReference type="ARBA" id="ARBA00004141"/>
    </source>
</evidence>
<evidence type="ECO:0000256" key="3">
    <source>
        <dbReference type="ARBA" id="ARBA00022692"/>
    </source>
</evidence>
<feature type="transmembrane region" description="Helical" evidence="6">
    <location>
        <begin position="12"/>
        <end position="31"/>
    </location>
</feature>
<evidence type="ECO:0000256" key="4">
    <source>
        <dbReference type="ARBA" id="ARBA00022989"/>
    </source>
</evidence>
<dbReference type="RefSeq" id="WP_110255041.1">
    <property type="nucleotide sequence ID" value="NZ_QJKB01000003.1"/>
</dbReference>
<dbReference type="PROSITE" id="PS50850">
    <property type="entry name" value="MFS"/>
    <property type="match status" value="1"/>
</dbReference>
<evidence type="ECO:0000256" key="5">
    <source>
        <dbReference type="ARBA" id="ARBA00023136"/>
    </source>
</evidence>
<keyword evidence="2" id="KW-0813">Transport</keyword>
<gene>
    <name evidence="8" type="ORF">DFR42_10315</name>
</gene>
<dbReference type="GO" id="GO:0016020">
    <property type="term" value="C:membrane"/>
    <property type="evidence" value="ECO:0007669"/>
    <property type="project" value="UniProtKB-SubCell"/>
</dbReference>
<keyword evidence="3 6" id="KW-0812">Transmembrane</keyword>
<dbReference type="OrthoDB" id="7584869at2"/>
<comment type="subcellular location">
    <subcellularLocation>
        <location evidence="1">Membrane</location>
        <topology evidence="1">Multi-pass membrane protein</topology>
    </subcellularLocation>
</comment>
<proteinExistence type="predicted"/>
<dbReference type="PANTHER" id="PTHR19432">
    <property type="entry name" value="SUGAR TRANSPORTER"/>
    <property type="match status" value="1"/>
</dbReference>
<keyword evidence="5 6" id="KW-0472">Membrane</keyword>
<keyword evidence="4 6" id="KW-1133">Transmembrane helix</keyword>
<feature type="transmembrane region" description="Helical" evidence="6">
    <location>
        <begin position="145"/>
        <end position="167"/>
    </location>
</feature>
<evidence type="ECO:0000256" key="2">
    <source>
        <dbReference type="ARBA" id="ARBA00022448"/>
    </source>
</evidence>
<dbReference type="InterPro" id="IPR020846">
    <property type="entry name" value="MFS_dom"/>
</dbReference>
<dbReference type="PANTHER" id="PTHR19432:SF35">
    <property type="entry name" value="SOLUTE CARRIER FAMILY 45 MEMBER 3 ISOFORM X1"/>
    <property type="match status" value="1"/>
</dbReference>
<protein>
    <submittedName>
        <fullName evidence="8">Maltose/moltooligosaccharide transporter</fullName>
    </submittedName>
</protein>
<name>A0A318JAB9_9BURK</name>
<feature type="transmembrane region" description="Helical" evidence="6">
    <location>
        <begin position="187"/>
        <end position="205"/>
    </location>
</feature>
<dbReference type="AlphaFoldDB" id="A0A318JAB9"/>
<feature type="transmembrane region" description="Helical" evidence="6">
    <location>
        <begin position="347"/>
        <end position="369"/>
    </location>
</feature>
<dbReference type="Pfam" id="PF07690">
    <property type="entry name" value="MFS_1"/>
    <property type="match status" value="1"/>
</dbReference>
<accession>A0A318JAB9</accession>
<feature type="transmembrane region" description="Helical" evidence="6">
    <location>
        <begin position="322"/>
        <end position="341"/>
    </location>
</feature>